<feature type="chain" id="PRO_5045569917" description="peptidylprolyl isomerase" evidence="7">
    <location>
        <begin position="21"/>
        <end position="405"/>
    </location>
</feature>
<comment type="caution">
    <text evidence="10">The sequence shown here is derived from an EMBL/GenBank/DDBJ whole genome shotgun (WGS) entry which is preliminary data.</text>
</comment>
<keyword evidence="11" id="KW-1185">Reference proteome</keyword>
<evidence type="ECO:0000256" key="7">
    <source>
        <dbReference type="SAM" id="SignalP"/>
    </source>
</evidence>
<feature type="signal peptide" evidence="7">
    <location>
        <begin position="1"/>
        <end position="20"/>
    </location>
</feature>
<evidence type="ECO:0000256" key="2">
    <source>
        <dbReference type="ARBA" id="ARBA00007365"/>
    </source>
</evidence>
<evidence type="ECO:0000256" key="6">
    <source>
        <dbReference type="PROSITE-ProRule" id="PRU00277"/>
    </source>
</evidence>
<dbReference type="PROSITE" id="PS50072">
    <property type="entry name" value="CSA_PPIASE_2"/>
    <property type="match status" value="1"/>
</dbReference>
<dbReference type="InterPro" id="IPR002130">
    <property type="entry name" value="Cyclophilin-type_PPIase_dom"/>
</dbReference>
<comment type="similarity">
    <text evidence="2">Belongs to the cyclophilin-type PPIase family.</text>
</comment>
<comment type="catalytic activity">
    <reaction evidence="1 6">
        <text>[protein]-peptidylproline (omega=180) = [protein]-peptidylproline (omega=0)</text>
        <dbReference type="Rhea" id="RHEA:16237"/>
        <dbReference type="Rhea" id="RHEA-COMP:10747"/>
        <dbReference type="Rhea" id="RHEA-COMP:10748"/>
        <dbReference type="ChEBI" id="CHEBI:83833"/>
        <dbReference type="ChEBI" id="CHEBI:83834"/>
        <dbReference type="EC" id="5.2.1.8"/>
    </reaction>
</comment>
<organism evidence="10 11">
    <name type="scientific">Flavobacterium buctense</name>
    <dbReference type="NCBI Taxonomy" id="1648146"/>
    <lineage>
        <taxon>Bacteria</taxon>
        <taxon>Pseudomonadati</taxon>
        <taxon>Bacteroidota</taxon>
        <taxon>Flavobacteriia</taxon>
        <taxon>Flavobacteriales</taxon>
        <taxon>Flavobacteriaceae</taxon>
        <taxon>Flavobacterium</taxon>
    </lineage>
</organism>
<dbReference type="InterPro" id="IPR046357">
    <property type="entry name" value="PPIase_dom_sf"/>
</dbReference>
<dbReference type="PRINTS" id="PR00153">
    <property type="entry name" value="CSAPPISMRASE"/>
</dbReference>
<evidence type="ECO:0000313" key="10">
    <source>
        <dbReference type="EMBL" id="MEK8180129.1"/>
    </source>
</evidence>
<proteinExistence type="inferred from homology"/>
<evidence type="ECO:0000256" key="4">
    <source>
        <dbReference type="ARBA" id="ARBA00023110"/>
    </source>
</evidence>
<dbReference type="PROSITE" id="PS50059">
    <property type="entry name" value="FKBP_PPIASE"/>
    <property type="match status" value="1"/>
</dbReference>
<accession>A0ABU9E0E3</accession>
<dbReference type="Proteomes" id="UP001491349">
    <property type="component" value="Unassembled WGS sequence"/>
</dbReference>
<keyword evidence="4 6" id="KW-0697">Rotamase</keyword>
<dbReference type="InterPro" id="IPR029000">
    <property type="entry name" value="Cyclophilin-like_dom_sf"/>
</dbReference>
<feature type="domain" description="PPIase cyclophilin-type" evidence="9">
    <location>
        <begin position="57"/>
        <end position="190"/>
    </location>
</feature>
<dbReference type="InterPro" id="IPR044666">
    <property type="entry name" value="Cyclophilin_A-like"/>
</dbReference>
<evidence type="ECO:0000256" key="1">
    <source>
        <dbReference type="ARBA" id="ARBA00000971"/>
    </source>
</evidence>
<evidence type="ECO:0000256" key="3">
    <source>
        <dbReference type="ARBA" id="ARBA00013194"/>
    </source>
</evidence>
<dbReference type="Gene3D" id="2.40.100.10">
    <property type="entry name" value="Cyclophilin-like"/>
    <property type="match status" value="1"/>
</dbReference>
<dbReference type="PROSITE" id="PS00170">
    <property type="entry name" value="CSA_PPIASE_1"/>
    <property type="match status" value="1"/>
</dbReference>
<dbReference type="SUPFAM" id="SSF54534">
    <property type="entry name" value="FKBP-like"/>
    <property type="match status" value="1"/>
</dbReference>
<dbReference type="Pfam" id="PF00254">
    <property type="entry name" value="FKBP_C"/>
    <property type="match status" value="1"/>
</dbReference>
<name>A0ABU9E0E3_9FLAO</name>
<gene>
    <name evidence="10" type="ORF">WMW71_07225</name>
</gene>
<protein>
    <recommendedName>
        <fullName evidence="3 6">peptidylprolyl isomerase</fullName>
        <ecNumber evidence="3 6">5.2.1.8</ecNumber>
    </recommendedName>
</protein>
<dbReference type="Gene3D" id="3.10.50.40">
    <property type="match status" value="1"/>
</dbReference>
<dbReference type="PANTHER" id="PTHR45625">
    <property type="entry name" value="PEPTIDYL-PROLYL CIS-TRANS ISOMERASE-RELATED"/>
    <property type="match status" value="1"/>
</dbReference>
<dbReference type="InterPro" id="IPR001179">
    <property type="entry name" value="PPIase_FKBP_dom"/>
</dbReference>
<reference evidence="10 11" key="1">
    <citation type="submission" date="2024-04" db="EMBL/GenBank/DDBJ databases">
        <title>draft genome sequnece of Flavobacterium buctense JCM 30750.</title>
        <authorList>
            <person name="Kim D.-U."/>
        </authorList>
    </citation>
    <scope>NUCLEOTIDE SEQUENCE [LARGE SCALE GENOMIC DNA]</scope>
    <source>
        <strain evidence="10 11">JCM 30750</strain>
    </source>
</reference>
<feature type="domain" description="PPIase FKBP-type" evidence="8">
    <location>
        <begin position="296"/>
        <end position="402"/>
    </location>
</feature>
<dbReference type="SUPFAM" id="SSF50891">
    <property type="entry name" value="Cyclophilin-like"/>
    <property type="match status" value="1"/>
</dbReference>
<dbReference type="CDD" id="cd00317">
    <property type="entry name" value="cyclophilin"/>
    <property type="match status" value="1"/>
</dbReference>
<dbReference type="GO" id="GO:0003755">
    <property type="term" value="F:peptidyl-prolyl cis-trans isomerase activity"/>
    <property type="evidence" value="ECO:0007669"/>
    <property type="project" value="UniProtKB-EC"/>
</dbReference>
<evidence type="ECO:0000259" key="8">
    <source>
        <dbReference type="PROSITE" id="PS50059"/>
    </source>
</evidence>
<evidence type="ECO:0000313" key="11">
    <source>
        <dbReference type="Proteomes" id="UP001491349"/>
    </source>
</evidence>
<dbReference type="PANTHER" id="PTHR45625:SF4">
    <property type="entry name" value="PEPTIDYLPROLYL ISOMERASE DOMAIN AND WD REPEAT-CONTAINING PROTEIN 1"/>
    <property type="match status" value="1"/>
</dbReference>
<keyword evidence="5 6" id="KW-0413">Isomerase</keyword>
<dbReference type="RefSeq" id="WP_187660602.1">
    <property type="nucleotide sequence ID" value="NZ_JACTAB010000005.1"/>
</dbReference>
<dbReference type="EC" id="5.2.1.8" evidence="3 6"/>
<sequence length="405" mass="44020">MKIKISILCLLVVGLTSGLAQTKKKPATTKTTTAVAAKPNPNTGNEGIFAEIETDKGKILLQLEYKKTPITVANFISLAEGTNTSIVDEKYKGKPFYDGLKFHRVIADFMIQGGDPAGNGSGGPGYAFKDEIVADLKHNRPGVLSMANSGPRTNGSQFFITHKETPWLDGKHTVFGYVLKGQEVVTATKQDDVIKKITITRKGTEANKFDAPKVFANYMANKAGDEAKEAALAAETKRKQQEAEAQKQAEYKAKYGPVAIAKAKYLSEVKTTATETTSGLRYKIIQTGTGKKPVDGTNVFIHYAGYLEDGSLFDSSYETVNKEFGKFDENRAKQNGYQPFPFQYGKKDGLIPGFVEALGTMTLGDKLIAFIPSKLGYGERGAGNVIPPNSNIIFEIEMLEAVPTK</sequence>
<evidence type="ECO:0000259" key="9">
    <source>
        <dbReference type="PROSITE" id="PS50072"/>
    </source>
</evidence>
<dbReference type="InterPro" id="IPR020892">
    <property type="entry name" value="Cyclophilin-type_PPIase_CS"/>
</dbReference>
<dbReference type="EMBL" id="JBBPCB010000004">
    <property type="protein sequence ID" value="MEK8180129.1"/>
    <property type="molecule type" value="Genomic_DNA"/>
</dbReference>
<dbReference type="Pfam" id="PF00160">
    <property type="entry name" value="Pro_isomerase"/>
    <property type="match status" value="1"/>
</dbReference>
<evidence type="ECO:0000256" key="5">
    <source>
        <dbReference type="ARBA" id="ARBA00023235"/>
    </source>
</evidence>
<keyword evidence="7" id="KW-0732">Signal</keyword>